<dbReference type="CDD" id="cd06261">
    <property type="entry name" value="TM_PBP2"/>
    <property type="match status" value="1"/>
</dbReference>
<dbReference type="Proteomes" id="UP000305539">
    <property type="component" value="Unassembled WGS sequence"/>
</dbReference>
<protein>
    <submittedName>
        <fullName evidence="9">Sugar ABC transporter permease</fullName>
    </submittedName>
</protein>
<keyword evidence="4 7" id="KW-0812">Transmembrane</keyword>
<evidence type="ECO:0000256" key="7">
    <source>
        <dbReference type="RuleBase" id="RU363032"/>
    </source>
</evidence>
<keyword evidence="6 7" id="KW-0472">Membrane</keyword>
<evidence type="ECO:0000256" key="5">
    <source>
        <dbReference type="ARBA" id="ARBA00022989"/>
    </source>
</evidence>
<dbReference type="InterPro" id="IPR035906">
    <property type="entry name" value="MetI-like_sf"/>
</dbReference>
<dbReference type="SUPFAM" id="SSF161098">
    <property type="entry name" value="MetI-like"/>
    <property type="match status" value="1"/>
</dbReference>
<feature type="transmembrane region" description="Helical" evidence="7">
    <location>
        <begin position="281"/>
        <end position="304"/>
    </location>
</feature>
<accession>A0A4U1I680</accession>
<evidence type="ECO:0000259" key="8">
    <source>
        <dbReference type="PROSITE" id="PS50928"/>
    </source>
</evidence>
<dbReference type="Gene3D" id="1.10.3720.10">
    <property type="entry name" value="MetI-like"/>
    <property type="match status" value="1"/>
</dbReference>
<dbReference type="Pfam" id="PF00528">
    <property type="entry name" value="BPD_transp_1"/>
    <property type="match status" value="1"/>
</dbReference>
<evidence type="ECO:0000256" key="3">
    <source>
        <dbReference type="ARBA" id="ARBA00022475"/>
    </source>
</evidence>
<comment type="caution">
    <text evidence="9">The sequence shown here is derived from an EMBL/GenBank/DDBJ whole genome shotgun (WGS) entry which is preliminary data.</text>
</comment>
<dbReference type="PROSITE" id="PS50928">
    <property type="entry name" value="ABC_TM1"/>
    <property type="match status" value="1"/>
</dbReference>
<sequence length="311" mass="32951">MGTLGKAVCPGAATGLDGRHTLRRGEGAAAYLLLVPILVLFCLSVVYPLAETLRLSLFDIRGMGVPRFVGWGNYVNLFSDDSFRRSIWTTLIWSVSTTGLSVSAGWLLAMLCSFAPTATAIPRAMIFAAYGMAETVTGFAWSGIYRADDAGLLNALLAKVGLANWAHAWLGDPSTALGAVAVAYAWAQTGLPLMLCFAAAQAIPKSILEAAYMDGAGPFAVMRHIIMPLSLPGVRVAIFMNLLSSLRAFDTIYVMTGGGPVRATETVGYFMFRESMNQFKLGYGAAATVVLLAAVCFVSVPAIIQRTAGAK</sequence>
<gene>
    <name evidence="9" type="ORF">FAZ69_13545</name>
</gene>
<keyword evidence="2 7" id="KW-0813">Transport</keyword>
<dbReference type="RefSeq" id="WP_136895239.1">
    <property type="nucleotide sequence ID" value="NZ_SWJE01000006.1"/>
</dbReference>
<keyword evidence="3" id="KW-1003">Cell membrane</keyword>
<reference evidence="9 10" key="1">
    <citation type="submission" date="2019-04" db="EMBL/GenBank/DDBJ databases">
        <title>Trinickia sp. 7GSK02, isolated from subtropical forest soil.</title>
        <authorList>
            <person name="Gao Z.-H."/>
            <person name="Qiu L.-H."/>
        </authorList>
    </citation>
    <scope>NUCLEOTIDE SEQUENCE [LARGE SCALE GENOMIC DNA]</scope>
    <source>
        <strain evidence="9 10">7GSK02</strain>
    </source>
</reference>
<feature type="domain" description="ABC transmembrane type-1" evidence="8">
    <location>
        <begin position="87"/>
        <end position="304"/>
    </location>
</feature>
<proteinExistence type="inferred from homology"/>
<evidence type="ECO:0000313" key="9">
    <source>
        <dbReference type="EMBL" id="TKC88767.1"/>
    </source>
</evidence>
<dbReference type="PANTHER" id="PTHR43005:SF1">
    <property type="entry name" value="SPERMIDINE_PUTRESCINE TRANSPORT SYSTEM PERMEASE PROTEIN"/>
    <property type="match status" value="1"/>
</dbReference>
<dbReference type="PANTHER" id="PTHR43005">
    <property type="entry name" value="BLR7065 PROTEIN"/>
    <property type="match status" value="1"/>
</dbReference>
<feature type="transmembrane region" description="Helical" evidence="7">
    <location>
        <begin position="124"/>
        <end position="144"/>
    </location>
</feature>
<dbReference type="InterPro" id="IPR000515">
    <property type="entry name" value="MetI-like"/>
</dbReference>
<evidence type="ECO:0000256" key="1">
    <source>
        <dbReference type="ARBA" id="ARBA00004651"/>
    </source>
</evidence>
<feature type="transmembrane region" description="Helical" evidence="7">
    <location>
        <begin position="29"/>
        <end position="50"/>
    </location>
</feature>
<organism evidence="9 10">
    <name type="scientific">Trinickia terrae</name>
    <dbReference type="NCBI Taxonomy" id="2571161"/>
    <lineage>
        <taxon>Bacteria</taxon>
        <taxon>Pseudomonadati</taxon>
        <taxon>Pseudomonadota</taxon>
        <taxon>Betaproteobacteria</taxon>
        <taxon>Burkholderiales</taxon>
        <taxon>Burkholderiaceae</taxon>
        <taxon>Trinickia</taxon>
    </lineage>
</organism>
<dbReference type="GO" id="GO:0055085">
    <property type="term" value="P:transmembrane transport"/>
    <property type="evidence" value="ECO:0007669"/>
    <property type="project" value="InterPro"/>
</dbReference>
<evidence type="ECO:0000313" key="10">
    <source>
        <dbReference type="Proteomes" id="UP000305539"/>
    </source>
</evidence>
<evidence type="ECO:0000256" key="6">
    <source>
        <dbReference type="ARBA" id="ARBA00023136"/>
    </source>
</evidence>
<comment type="similarity">
    <text evidence="7">Belongs to the binding-protein-dependent transport system permease family.</text>
</comment>
<dbReference type="OrthoDB" id="8578268at2"/>
<keyword evidence="5 7" id="KW-1133">Transmembrane helix</keyword>
<evidence type="ECO:0000256" key="4">
    <source>
        <dbReference type="ARBA" id="ARBA00022692"/>
    </source>
</evidence>
<name>A0A4U1I680_9BURK</name>
<evidence type="ECO:0000256" key="2">
    <source>
        <dbReference type="ARBA" id="ARBA00022448"/>
    </source>
</evidence>
<dbReference type="GO" id="GO:0005886">
    <property type="term" value="C:plasma membrane"/>
    <property type="evidence" value="ECO:0007669"/>
    <property type="project" value="UniProtKB-SubCell"/>
</dbReference>
<dbReference type="AlphaFoldDB" id="A0A4U1I680"/>
<feature type="transmembrane region" description="Helical" evidence="7">
    <location>
        <begin position="87"/>
        <end position="112"/>
    </location>
</feature>
<comment type="subcellular location">
    <subcellularLocation>
        <location evidence="1 7">Cell membrane</location>
        <topology evidence="1 7">Multi-pass membrane protein</topology>
    </subcellularLocation>
</comment>
<keyword evidence="10" id="KW-1185">Reference proteome</keyword>
<dbReference type="EMBL" id="SWJE01000006">
    <property type="protein sequence ID" value="TKC88767.1"/>
    <property type="molecule type" value="Genomic_DNA"/>
</dbReference>